<organism evidence="6 7">
    <name type="scientific">Dentipellis fragilis</name>
    <dbReference type="NCBI Taxonomy" id="205917"/>
    <lineage>
        <taxon>Eukaryota</taxon>
        <taxon>Fungi</taxon>
        <taxon>Dikarya</taxon>
        <taxon>Basidiomycota</taxon>
        <taxon>Agaricomycotina</taxon>
        <taxon>Agaricomycetes</taxon>
        <taxon>Russulales</taxon>
        <taxon>Hericiaceae</taxon>
        <taxon>Dentipellis</taxon>
    </lineage>
</organism>
<dbReference type="SUPFAM" id="SSF53056">
    <property type="entry name" value="beta-carbonic anhydrase, cab"/>
    <property type="match status" value="1"/>
</dbReference>
<keyword evidence="7" id="KW-1185">Reference proteome</keyword>
<comment type="catalytic activity">
    <reaction evidence="5">
        <text>hydrogencarbonate + H(+) = CO2 + H2O</text>
        <dbReference type="Rhea" id="RHEA:10748"/>
        <dbReference type="ChEBI" id="CHEBI:15377"/>
        <dbReference type="ChEBI" id="CHEBI:15378"/>
        <dbReference type="ChEBI" id="CHEBI:16526"/>
        <dbReference type="ChEBI" id="CHEBI:17544"/>
        <dbReference type="EC" id="4.2.1.1"/>
    </reaction>
</comment>
<feature type="binding site" evidence="4">
    <location>
        <position position="37"/>
    </location>
    <ligand>
        <name>Zn(2+)</name>
        <dbReference type="ChEBI" id="CHEBI:29105"/>
    </ligand>
</feature>
<dbReference type="GO" id="GO:0004089">
    <property type="term" value="F:carbonate dehydratase activity"/>
    <property type="evidence" value="ECO:0007669"/>
    <property type="project" value="UniProtKB-UniRule"/>
</dbReference>
<dbReference type="STRING" id="205917.A0A4Y9XUN2"/>
<protein>
    <recommendedName>
        <fullName evidence="5">Carbonic anhydrase</fullName>
        <ecNumber evidence="5">4.2.1.1</ecNumber>
    </recommendedName>
    <alternativeName>
        <fullName evidence="5">Carbonate dehydratase</fullName>
    </alternativeName>
</protein>
<comment type="similarity">
    <text evidence="1 5">Belongs to the beta-class carbonic anhydrase family.</text>
</comment>
<dbReference type="Pfam" id="PF00484">
    <property type="entry name" value="Pro_CA"/>
    <property type="match status" value="1"/>
</dbReference>
<dbReference type="OrthoDB" id="10248475at2759"/>
<keyword evidence="3 4" id="KW-0862">Zinc</keyword>
<keyword evidence="2 4" id="KW-0479">Metal-binding</keyword>
<name>A0A4Y9XUN2_9AGAM</name>
<dbReference type="EC" id="4.2.1.1" evidence="5"/>
<reference evidence="6 7" key="1">
    <citation type="submission" date="2019-02" db="EMBL/GenBank/DDBJ databases">
        <title>Genome sequencing of the rare red list fungi Dentipellis fragilis.</title>
        <authorList>
            <person name="Buettner E."/>
            <person name="Kellner H."/>
        </authorList>
    </citation>
    <scope>NUCLEOTIDE SEQUENCE [LARGE SCALE GENOMIC DNA]</scope>
    <source>
        <strain evidence="6 7">DSM 105465</strain>
    </source>
</reference>
<comment type="cofactor">
    <cofactor evidence="4">
        <name>Zn(2+)</name>
        <dbReference type="ChEBI" id="CHEBI:29105"/>
    </cofactor>
    <text evidence="4">Binds 1 zinc ion per subunit.</text>
</comment>
<dbReference type="Gene3D" id="3.40.1050.10">
    <property type="entry name" value="Carbonic anhydrase"/>
    <property type="match status" value="1"/>
</dbReference>
<feature type="binding site" evidence="4">
    <location>
        <position position="39"/>
    </location>
    <ligand>
        <name>Zn(2+)</name>
        <dbReference type="ChEBI" id="CHEBI:29105"/>
    </ligand>
</feature>
<feature type="binding site" evidence="4">
    <location>
        <position position="89"/>
    </location>
    <ligand>
        <name>Zn(2+)</name>
        <dbReference type="ChEBI" id="CHEBI:29105"/>
    </ligand>
</feature>
<dbReference type="CDD" id="cd03379">
    <property type="entry name" value="beta_CA_cladeD"/>
    <property type="match status" value="1"/>
</dbReference>
<evidence type="ECO:0000256" key="2">
    <source>
        <dbReference type="ARBA" id="ARBA00022723"/>
    </source>
</evidence>
<dbReference type="PANTHER" id="PTHR43175">
    <property type="entry name" value="CARBONIC ANHYDRASE"/>
    <property type="match status" value="1"/>
</dbReference>
<sequence>MTVAEGFPKANDAYVANFGDKGSLPMPPGRHVAIVTCMDARLDPAAHLGLKEGDAHVIRNAGGIASDALRSIVVSQRLLGTREIALFHHTDCGMLTFNTPQLRTIVKDAAPGDSDIAARVDNIHFHEFSNVDEAVKKDVEWLKAHPLVLKDIPITGWVYEVETGEASRLIPRGSQRVWEASSLNPWGFTVPDPTEIMKRNLTDAFTEYVDRTSTP</sequence>
<comment type="function">
    <text evidence="5">Reversible hydration of carbon dioxide.</text>
</comment>
<evidence type="ECO:0000256" key="5">
    <source>
        <dbReference type="RuleBase" id="RU003956"/>
    </source>
</evidence>
<dbReference type="SMART" id="SM00947">
    <property type="entry name" value="Pro_CA"/>
    <property type="match status" value="1"/>
</dbReference>
<feature type="binding site" evidence="4">
    <location>
        <position position="92"/>
    </location>
    <ligand>
        <name>Zn(2+)</name>
        <dbReference type="ChEBI" id="CHEBI:29105"/>
    </ligand>
</feature>
<gene>
    <name evidence="6" type="ORF">EVG20_g10272</name>
</gene>
<proteinExistence type="inferred from homology"/>
<comment type="caution">
    <text evidence="6">The sequence shown here is derived from an EMBL/GenBank/DDBJ whole genome shotgun (WGS) entry which is preliminary data.</text>
</comment>
<evidence type="ECO:0000313" key="7">
    <source>
        <dbReference type="Proteomes" id="UP000298327"/>
    </source>
</evidence>
<evidence type="ECO:0000256" key="4">
    <source>
        <dbReference type="PIRSR" id="PIRSR601765-1"/>
    </source>
</evidence>
<evidence type="ECO:0000256" key="1">
    <source>
        <dbReference type="ARBA" id="ARBA00006217"/>
    </source>
</evidence>
<evidence type="ECO:0000256" key="3">
    <source>
        <dbReference type="ARBA" id="ARBA00022833"/>
    </source>
</evidence>
<dbReference type="InterPro" id="IPR001765">
    <property type="entry name" value="Carbonic_anhydrase"/>
</dbReference>
<accession>A0A4Y9XUN2</accession>
<dbReference type="PANTHER" id="PTHR43175:SF3">
    <property type="entry name" value="CARBON DISULFIDE HYDROLASE"/>
    <property type="match status" value="1"/>
</dbReference>
<dbReference type="InterPro" id="IPR036874">
    <property type="entry name" value="Carbonic_anhydrase_sf"/>
</dbReference>
<evidence type="ECO:0000313" key="6">
    <source>
        <dbReference type="EMBL" id="TFY53087.1"/>
    </source>
</evidence>
<dbReference type="EMBL" id="SEOQ01001204">
    <property type="protein sequence ID" value="TFY53087.1"/>
    <property type="molecule type" value="Genomic_DNA"/>
</dbReference>
<keyword evidence="5" id="KW-0456">Lyase</keyword>
<dbReference type="Proteomes" id="UP000298327">
    <property type="component" value="Unassembled WGS sequence"/>
</dbReference>
<dbReference type="AlphaFoldDB" id="A0A4Y9XUN2"/>
<dbReference type="GO" id="GO:0008270">
    <property type="term" value="F:zinc ion binding"/>
    <property type="evidence" value="ECO:0007669"/>
    <property type="project" value="UniProtKB-UniRule"/>
</dbReference>